<reference evidence="1" key="2">
    <citation type="submission" date="2021-12" db="EMBL/GenBank/DDBJ databases">
        <title>Resequencing data analysis of finger millet.</title>
        <authorList>
            <person name="Hatakeyama M."/>
            <person name="Aluri S."/>
            <person name="Balachadran M.T."/>
            <person name="Sivarajan S.R."/>
            <person name="Poveda L."/>
            <person name="Shimizu-Inatsugi R."/>
            <person name="Schlapbach R."/>
            <person name="Sreeman S.M."/>
            <person name="Shimizu K.K."/>
        </authorList>
    </citation>
    <scope>NUCLEOTIDE SEQUENCE</scope>
</reference>
<evidence type="ECO:0000313" key="1">
    <source>
        <dbReference type="EMBL" id="GJM94387.1"/>
    </source>
</evidence>
<evidence type="ECO:0000313" key="2">
    <source>
        <dbReference type="Proteomes" id="UP001054889"/>
    </source>
</evidence>
<dbReference type="PANTHER" id="PTHR33103:SF46">
    <property type="entry name" value="OS05G0115600 PROTEIN"/>
    <property type="match status" value="1"/>
</dbReference>
<organism evidence="1 2">
    <name type="scientific">Eleusine coracana subsp. coracana</name>
    <dbReference type="NCBI Taxonomy" id="191504"/>
    <lineage>
        <taxon>Eukaryota</taxon>
        <taxon>Viridiplantae</taxon>
        <taxon>Streptophyta</taxon>
        <taxon>Embryophyta</taxon>
        <taxon>Tracheophyta</taxon>
        <taxon>Spermatophyta</taxon>
        <taxon>Magnoliopsida</taxon>
        <taxon>Liliopsida</taxon>
        <taxon>Poales</taxon>
        <taxon>Poaceae</taxon>
        <taxon>PACMAD clade</taxon>
        <taxon>Chloridoideae</taxon>
        <taxon>Cynodonteae</taxon>
        <taxon>Eleusininae</taxon>
        <taxon>Eleusine</taxon>
    </lineage>
</organism>
<keyword evidence="2" id="KW-1185">Reference proteome</keyword>
<dbReference type="InterPro" id="IPR007750">
    <property type="entry name" value="DUF674"/>
</dbReference>
<comment type="caution">
    <text evidence="1">The sequence shown here is derived from an EMBL/GenBank/DDBJ whole genome shotgun (WGS) entry which is preliminary data.</text>
</comment>
<proteinExistence type="predicted"/>
<dbReference type="Pfam" id="PF05056">
    <property type="entry name" value="DUF674"/>
    <property type="match status" value="1"/>
</dbReference>
<name>A0AAV5C802_ELECO</name>
<dbReference type="PANTHER" id="PTHR33103">
    <property type="entry name" value="OS01G0153900 PROTEIN"/>
    <property type="match status" value="1"/>
</dbReference>
<dbReference type="EMBL" id="BQKI01000005">
    <property type="protein sequence ID" value="GJM94387.1"/>
    <property type="molecule type" value="Genomic_DNA"/>
</dbReference>
<reference evidence="1" key="1">
    <citation type="journal article" date="2018" name="DNA Res.">
        <title>Multiple hybrid de novo genome assembly of finger millet, an orphan allotetraploid crop.</title>
        <authorList>
            <person name="Hatakeyama M."/>
            <person name="Aluri S."/>
            <person name="Balachadran M.T."/>
            <person name="Sivarajan S.R."/>
            <person name="Patrignani A."/>
            <person name="Gruter S."/>
            <person name="Poveda L."/>
            <person name="Shimizu-Inatsugi R."/>
            <person name="Baeten J."/>
            <person name="Francoijs K.J."/>
            <person name="Nataraja K.N."/>
            <person name="Reddy Y.A.N."/>
            <person name="Phadnis S."/>
            <person name="Ravikumar R.L."/>
            <person name="Schlapbach R."/>
            <person name="Sreeman S.M."/>
            <person name="Shimizu K.K."/>
        </authorList>
    </citation>
    <scope>NUCLEOTIDE SEQUENCE</scope>
</reference>
<protein>
    <submittedName>
        <fullName evidence="1">Uncharacterized protein</fullName>
    </submittedName>
</protein>
<gene>
    <name evidence="1" type="primary">ga11027</name>
    <name evidence="1" type="ORF">PR202_ga11027</name>
</gene>
<accession>A0AAV5C802</accession>
<sequence length="127" mass="13034">MFTCAAQCVTVTMERGAACPQCKQAMATDMTFVLPSGAPTGGGGLAGNGGAAAGEESGGYVKGLVTYMVTDGLEVTPMSAISSITLINKFSVGKDVELAEKYVSVGMDEVRFLDNITVQLILVLLSS</sequence>
<dbReference type="AlphaFoldDB" id="A0AAV5C802"/>
<dbReference type="Proteomes" id="UP001054889">
    <property type="component" value="Unassembled WGS sequence"/>
</dbReference>